<reference evidence="1" key="1">
    <citation type="submission" date="2017-02" db="EMBL/GenBank/DDBJ databases">
        <authorList>
            <person name="Regsiter A."/>
            <person name="William W."/>
        </authorList>
    </citation>
    <scope>NUCLEOTIDE SEQUENCE</scope>
    <source>
        <strain evidence="1">Bib</strain>
    </source>
</reference>
<sequence>MKRVGVVSLLIALIVAGALFAQGMMGGNYYGGSGMMGNWDYIPPGDAKPLSIEQAKDQAQKYLSLWGYDDLTVSEVMEFSNHFYVEIAEKEGKNKAFELLLNKYTGAVSPEPGPNMMWNQKYGRMTGSMMGGNFIAQSETDSMTISEAKAHDLAQKFLDAQNTGLKVEDGADRFYGYYTIHVLKDGKTYGMLGVNGYTGQVWYHSWHGAFIDMKEFDGSM</sequence>
<name>A0A3P3XJ29_9SPIR</name>
<dbReference type="AlphaFoldDB" id="A0A3P3XJ29"/>
<evidence type="ECO:0008006" key="2">
    <source>
        <dbReference type="Google" id="ProtNLM"/>
    </source>
</evidence>
<protein>
    <recommendedName>
        <fullName evidence="2">Peptidase M4</fullName>
    </recommendedName>
</protein>
<organism evidence="1">
    <name type="scientific">uncultured spirochete</name>
    <dbReference type="NCBI Taxonomy" id="156406"/>
    <lineage>
        <taxon>Bacteria</taxon>
        <taxon>Pseudomonadati</taxon>
        <taxon>Spirochaetota</taxon>
        <taxon>Spirochaetia</taxon>
        <taxon>Spirochaetales</taxon>
        <taxon>environmental samples</taxon>
    </lineage>
</organism>
<proteinExistence type="predicted"/>
<accession>A0A3P3XJ29</accession>
<gene>
    <name evidence="1" type="ORF">SPIROBIBN47_290058</name>
</gene>
<dbReference type="EMBL" id="FWDM01000022">
    <property type="protein sequence ID" value="SLM13420.1"/>
    <property type="molecule type" value="Genomic_DNA"/>
</dbReference>
<evidence type="ECO:0000313" key="1">
    <source>
        <dbReference type="EMBL" id="SLM13420.1"/>
    </source>
</evidence>